<evidence type="ECO:0008006" key="3">
    <source>
        <dbReference type="Google" id="ProtNLM"/>
    </source>
</evidence>
<dbReference type="STRING" id="1239962.C943_04149"/>
<dbReference type="InParanoid" id="M7X8W2"/>
<protein>
    <recommendedName>
        <fullName evidence="3">HNH endonuclease</fullName>
    </recommendedName>
</protein>
<name>M7X8W2_9BACT</name>
<organism evidence="1 2">
    <name type="scientific">Mariniradius saccharolyticus AK6</name>
    <dbReference type="NCBI Taxonomy" id="1239962"/>
    <lineage>
        <taxon>Bacteria</taxon>
        <taxon>Pseudomonadati</taxon>
        <taxon>Bacteroidota</taxon>
        <taxon>Cytophagia</taxon>
        <taxon>Cytophagales</taxon>
        <taxon>Cyclobacteriaceae</taxon>
        <taxon>Mariniradius</taxon>
    </lineage>
</organism>
<proteinExistence type="predicted"/>
<keyword evidence="2" id="KW-1185">Reference proteome</keyword>
<sequence length="106" mass="12751">MNLKFETTKGTAMIQQMENQKDLYQNTLEDPRWKRLRLQILDRDQHRCRFCGTQVGLEVHHRQYHRSKATGEWLKSWEYHPFLLITVCNSCHSLGHQQFPIPTKEI</sequence>
<dbReference type="EMBL" id="AMZY02000008">
    <property type="protein sequence ID" value="EMS33830.1"/>
    <property type="molecule type" value="Genomic_DNA"/>
</dbReference>
<accession>M7X8W2</accession>
<dbReference type="Proteomes" id="UP000010953">
    <property type="component" value="Unassembled WGS sequence"/>
</dbReference>
<comment type="caution">
    <text evidence="1">The sequence shown here is derived from an EMBL/GenBank/DDBJ whole genome shotgun (WGS) entry which is preliminary data.</text>
</comment>
<gene>
    <name evidence="1" type="ORF">C943_04149</name>
</gene>
<reference evidence="1" key="1">
    <citation type="submission" date="2013-01" db="EMBL/GenBank/DDBJ databases">
        <title>Genome assembly of Mariniradius saccharolyticus AK6.</title>
        <authorList>
            <person name="Vaidya B."/>
            <person name="Khatri I."/>
            <person name="Tanuku N.R.S."/>
            <person name="Subramanian S."/>
            <person name="Pinnaka A."/>
        </authorList>
    </citation>
    <scope>NUCLEOTIDE SEQUENCE [LARGE SCALE GENOMIC DNA]</scope>
    <source>
        <strain evidence="1">AK6</strain>
    </source>
</reference>
<evidence type="ECO:0000313" key="1">
    <source>
        <dbReference type="EMBL" id="EMS33830.1"/>
    </source>
</evidence>
<dbReference type="eggNOG" id="COG1403">
    <property type="taxonomic scope" value="Bacteria"/>
</dbReference>
<evidence type="ECO:0000313" key="2">
    <source>
        <dbReference type="Proteomes" id="UP000010953"/>
    </source>
</evidence>
<dbReference type="AlphaFoldDB" id="M7X8W2"/>
<dbReference type="Gene3D" id="1.10.30.50">
    <property type="match status" value="1"/>
</dbReference>